<keyword evidence="2 8" id="KW-1003">Cell membrane</keyword>
<dbReference type="InterPro" id="IPR050093">
    <property type="entry name" value="ABC_SmlMolc_Importer"/>
</dbReference>
<gene>
    <name evidence="8" type="primary">potA</name>
    <name evidence="10" type="ORF">NUH88_02785</name>
</gene>
<dbReference type="Pfam" id="PF08402">
    <property type="entry name" value="TOBE_2"/>
    <property type="match status" value="1"/>
</dbReference>
<dbReference type="InterPro" id="IPR013611">
    <property type="entry name" value="Transp-assoc_OB_typ2"/>
</dbReference>
<keyword evidence="1 8" id="KW-0813">Transport</keyword>
<reference evidence="10" key="1">
    <citation type="submission" date="2022-08" db="EMBL/GenBank/DDBJ databases">
        <title>Nisaea acidiphila sp. nov., isolated from a marine algal debris and emended description of the genus Nisaea Urios et al. 2008.</title>
        <authorList>
            <person name="Kwon K."/>
        </authorList>
    </citation>
    <scope>NUCLEOTIDE SEQUENCE</scope>
    <source>
        <strain evidence="10">MEBiC11861</strain>
    </source>
</reference>
<dbReference type="InterPro" id="IPR003593">
    <property type="entry name" value="AAA+_ATPase"/>
</dbReference>
<evidence type="ECO:0000259" key="9">
    <source>
        <dbReference type="PROSITE" id="PS50893"/>
    </source>
</evidence>
<keyword evidence="11" id="KW-1185">Reference proteome</keyword>
<sequence>MSERAIVDAYAEKPWEHPERHKPVVRLRGIVKRFGLFEAVSGVDLDVYRGEIFSLLGGSGCGKTTLLRMLAGLETPSEGRVEIDGEDVTELAPYDRPVNMMFQSYALFPHMNVASNVAFGLKRDGVRGTELEDRVADALAQLELTDFATRKPDQLSGGQRQRVALARAIVKRPKILLLDEPLGALDKRLRESAQYRLMKLADDTGITMIVVTHDQEEAMVLSTRAAVMDKGLIRQVGTPEALYERPGSRFVAAFLGNISLFEGVVTAIRDGIAELAVEGMDNPLFASAGDVSEGMPGAVAVRPEKVRIALEGMAPPRLVNRLQGTVEGLAYLGDVTSYRVRTRQGHLVEVTRANSENAADRDVDWDDRVEIWFEPAHAMLLGTD</sequence>
<evidence type="ECO:0000256" key="5">
    <source>
        <dbReference type="ARBA" id="ARBA00022840"/>
    </source>
</evidence>
<dbReference type="InterPro" id="IPR005893">
    <property type="entry name" value="PotA-like"/>
</dbReference>
<dbReference type="SMART" id="SM00382">
    <property type="entry name" value="AAA"/>
    <property type="match status" value="1"/>
</dbReference>
<dbReference type="GO" id="GO:0043190">
    <property type="term" value="C:ATP-binding cassette (ABC) transporter complex"/>
    <property type="evidence" value="ECO:0007669"/>
    <property type="project" value="InterPro"/>
</dbReference>
<keyword evidence="5 8" id="KW-0067">ATP-binding</keyword>
<dbReference type="Proteomes" id="UP001060336">
    <property type="component" value="Chromosome"/>
</dbReference>
<protein>
    <recommendedName>
        <fullName evidence="8">Spermidine/putrescine import ATP-binding protein PotA</fullName>
        <ecNumber evidence="8">7.6.2.11</ecNumber>
    </recommendedName>
</protein>
<keyword evidence="6 8" id="KW-1278">Translocase</keyword>
<dbReference type="GO" id="GO:0005524">
    <property type="term" value="F:ATP binding"/>
    <property type="evidence" value="ECO:0007669"/>
    <property type="project" value="UniProtKB-KW"/>
</dbReference>
<dbReference type="Pfam" id="PF00005">
    <property type="entry name" value="ABC_tran"/>
    <property type="match status" value="1"/>
</dbReference>
<evidence type="ECO:0000313" key="10">
    <source>
        <dbReference type="EMBL" id="UUX50627.1"/>
    </source>
</evidence>
<dbReference type="RefSeq" id="WP_257769825.1">
    <property type="nucleotide sequence ID" value="NZ_CP102480.1"/>
</dbReference>
<dbReference type="KEGG" id="naci:NUH88_02785"/>
<dbReference type="InterPro" id="IPR008995">
    <property type="entry name" value="Mo/tungstate-bd_C_term_dom"/>
</dbReference>
<accession>A0A9J7ASI9</accession>
<evidence type="ECO:0000256" key="2">
    <source>
        <dbReference type="ARBA" id="ARBA00022475"/>
    </source>
</evidence>
<name>A0A9J7ASI9_9PROT</name>
<comment type="similarity">
    <text evidence="8">Belongs to the ABC transporter superfamily. Spermidine/putrescine importer (TC 3.A.1.11.1) family.</text>
</comment>
<organism evidence="10 11">
    <name type="scientific">Nisaea acidiphila</name>
    <dbReference type="NCBI Taxonomy" id="1862145"/>
    <lineage>
        <taxon>Bacteria</taxon>
        <taxon>Pseudomonadati</taxon>
        <taxon>Pseudomonadota</taxon>
        <taxon>Alphaproteobacteria</taxon>
        <taxon>Rhodospirillales</taxon>
        <taxon>Thalassobaculaceae</taxon>
        <taxon>Nisaea</taxon>
    </lineage>
</organism>
<dbReference type="InterPro" id="IPR003439">
    <property type="entry name" value="ABC_transporter-like_ATP-bd"/>
</dbReference>
<dbReference type="GO" id="GO:0015847">
    <property type="term" value="P:putrescine transport"/>
    <property type="evidence" value="ECO:0007669"/>
    <property type="project" value="UniProtKB-ARBA"/>
</dbReference>
<evidence type="ECO:0000313" key="11">
    <source>
        <dbReference type="Proteomes" id="UP001060336"/>
    </source>
</evidence>
<dbReference type="EMBL" id="CP102480">
    <property type="protein sequence ID" value="UUX50627.1"/>
    <property type="molecule type" value="Genomic_DNA"/>
</dbReference>
<proteinExistence type="inferred from homology"/>
<dbReference type="InterPro" id="IPR027417">
    <property type="entry name" value="P-loop_NTPase"/>
</dbReference>
<evidence type="ECO:0000256" key="6">
    <source>
        <dbReference type="ARBA" id="ARBA00022967"/>
    </source>
</evidence>
<comment type="function">
    <text evidence="8">Part of the ABC transporter complex PotABCD involved in spermidine/putrescine import. Responsible for energy coupling to the transport system.</text>
</comment>
<dbReference type="SUPFAM" id="SSF50331">
    <property type="entry name" value="MOP-like"/>
    <property type="match status" value="1"/>
</dbReference>
<evidence type="ECO:0000256" key="8">
    <source>
        <dbReference type="RuleBase" id="RU364083"/>
    </source>
</evidence>
<keyword evidence="4 8" id="KW-0547">Nucleotide-binding</keyword>
<dbReference type="Gene3D" id="2.40.50.100">
    <property type="match status" value="1"/>
</dbReference>
<dbReference type="PANTHER" id="PTHR42781">
    <property type="entry name" value="SPERMIDINE/PUTRESCINE IMPORT ATP-BINDING PROTEIN POTA"/>
    <property type="match status" value="1"/>
</dbReference>
<feature type="domain" description="ABC transporter" evidence="9">
    <location>
        <begin position="25"/>
        <end position="255"/>
    </location>
</feature>
<dbReference type="GO" id="GO:0016887">
    <property type="term" value="F:ATP hydrolysis activity"/>
    <property type="evidence" value="ECO:0007669"/>
    <property type="project" value="InterPro"/>
</dbReference>
<comment type="catalytic activity">
    <reaction evidence="8">
        <text>ATP + H2O + polyamine-[polyamine-binding protein]Side 1 = ADP + phosphate + polyamineSide 2 + [polyamine-binding protein]Side 1.</text>
        <dbReference type="EC" id="7.6.2.11"/>
    </reaction>
</comment>
<dbReference type="FunFam" id="3.40.50.300:FF:000133">
    <property type="entry name" value="Spermidine/putrescine import ATP-binding protein PotA"/>
    <property type="match status" value="1"/>
</dbReference>
<dbReference type="NCBIfam" id="TIGR01187">
    <property type="entry name" value="potA"/>
    <property type="match status" value="1"/>
</dbReference>
<dbReference type="AlphaFoldDB" id="A0A9J7ASI9"/>
<keyword evidence="3" id="KW-0997">Cell inner membrane</keyword>
<dbReference type="PANTHER" id="PTHR42781:SF5">
    <property type="entry name" value="PUTRESCINE TRANSPORT ATP-BINDING PROTEIN POTG"/>
    <property type="match status" value="1"/>
</dbReference>
<evidence type="ECO:0000256" key="1">
    <source>
        <dbReference type="ARBA" id="ARBA00022448"/>
    </source>
</evidence>
<dbReference type="SUPFAM" id="SSF52540">
    <property type="entry name" value="P-loop containing nucleoside triphosphate hydrolases"/>
    <property type="match status" value="1"/>
</dbReference>
<dbReference type="InterPro" id="IPR017871">
    <property type="entry name" value="ABC_transporter-like_CS"/>
</dbReference>
<evidence type="ECO:0000256" key="7">
    <source>
        <dbReference type="ARBA" id="ARBA00023136"/>
    </source>
</evidence>
<evidence type="ECO:0000256" key="3">
    <source>
        <dbReference type="ARBA" id="ARBA00022519"/>
    </source>
</evidence>
<dbReference type="PROSITE" id="PS50893">
    <property type="entry name" value="ABC_TRANSPORTER_2"/>
    <property type="match status" value="1"/>
</dbReference>
<dbReference type="EC" id="7.6.2.11" evidence="8"/>
<dbReference type="PROSITE" id="PS00211">
    <property type="entry name" value="ABC_TRANSPORTER_1"/>
    <property type="match status" value="1"/>
</dbReference>
<comment type="subunit">
    <text evidence="8">The complex is composed of two ATP-binding proteins (PotA), two transmembrane proteins (PotB and PotC) and a solute-binding protein (PotD).</text>
</comment>
<evidence type="ECO:0000256" key="4">
    <source>
        <dbReference type="ARBA" id="ARBA00022741"/>
    </source>
</evidence>
<dbReference type="GO" id="GO:0015417">
    <property type="term" value="F:ABC-type polyamine transporter activity"/>
    <property type="evidence" value="ECO:0007669"/>
    <property type="project" value="UniProtKB-EC"/>
</dbReference>
<keyword evidence="7 8" id="KW-0472">Membrane</keyword>
<dbReference type="Gene3D" id="3.40.50.300">
    <property type="entry name" value="P-loop containing nucleotide triphosphate hydrolases"/>
    <property type="match status" value="1"/>
</dbReference>